<gene>
    <name evidence="19" type="primary">aroP_4</name>
    <name evidence="19" type="ORF">NCTC12965_02693</name>
</gene>
<keyword evidence="5" id="KW-0997">Cell inner membrane</keyword>
<dbReference type="AlphaFoldDB" id="A0A4U9U5K8"/>
<dbReference type="PROSITE" id="PS00218">
    <property type="entry name" value="AMINO_ACID_PERMEASE_1"/>
    <property type="match status" value="1"/>
</dbReference>
<dbReference type="Gene3D" id="1.20.1740.10">
    <property type="entry name" value="Amino acid/polyamine transporter I"/>
    <property type="match status" value="1"/>
</dbReference>
<dbReference type="PANTHER" id="PTHR43495">
    <property type="entry name" value="GABA PERMEASE"/>
    <property type="match status" value="1"/>
</dbReference>
<evidence type="ECO:0000256" key="8">
    <source>
        <dbReference type="ARBA" id="ARBA00022989"/>
    </source>
</evidence>
<feature type="transmembrane region" description="Helical" evidence="17">
    <location>
        <begin position="7"/>
        <end position="24"/>
    </location>
</feature>
<dbReference type="GO" id="GO:0006865">
    <property type="term" value="P:amino acid transport"/>
    <property type="evidence" value="ECO:0007669"/>
    <property type="project" value="UniProtKB-KW"/>
</dbReference>
<comment type="catalytic activity">
    <reaction evidence="15">
        <text>L-tyrosine(in) + H(+)(in) = L-tyrosine(out) + H(+)(out)</text>
        <dbReference type="Rhea" id="RHEA:28875"/>
        <dbReference type="ChEBI" id="CHEBI:15378"/>
        <dbReference type="ChEBI" id="CHEBI:58315"/>
    </reaction>
    <physiologicalReaction direction="right-to-left" evidence="15">
        <dbReference type="Rhea" id="RHEA:28877"/>
    </physiologicalReaction>
</comment>
<organism evidence="19">
    <name type="scientific">Serratia fonticola</name>
    <dbReference type="NCBI Taxonomy" id="47917"/>
    <lineage>
        <taxon>Bacteria</taxon>
        <taxon>Pseudomonadati</taxon>
        <taxon>Pseudomonadota</taxon>
        <taxon>Gammaproteobacteria</taxon>
        <taxon>Enterobacterales</taxon>
        <taxon>Yersiniaceae</taxon>
        <taxon>Serratia</taxon>
    </lineage>
</organism>
<dbReference type="GO" id="GO:0005886">
    <property type="term" value="C:plasma membrane"/>
    <property type="evidence" value="ECO:0007669"/>
    <property type="project" value="UniProtKB-SubCell"/>
</dbReference>
<evidence type="ECO:0000256" key="7">
    <source>
        <dbReference type="ARBA" id="ARBA00022970"/>
    </source>
</evidence>
<sequence>MAGPSVILGYAIGGFIAFLIMRQLGEMVVEEPVAGSFSHFAYKYWGNFAGFASAGTTGCCTCWLPWRN</sequence>
<evidence type="ECO:0000256" key="2">
    <source>
        <dbReference type="ARBA" id="ARBA00008583"/>
    </source>
</evidence>
<feature type="domain" description="Amino acid permease/ SLC12A" evidence="18">
    <location>
        <begin position="2"/>
        <end position="54"/>
    </location>
</feature>
<dbReference type="Pfam" id="PF00324">
    <property type="entry name" value="AA_permease"/>
    <property type="match status" value="1"/>
</dbReference>
<evidence type="ECO:0000256" key="1">
    <source>
        <dbReference type="ARBA" id="ARBA00004429"/>
    </source>
</evidence>
<dbReference type="PANTHER" id="PTHR43495:SF4">
    <property type="entry name" value="AROMATIC AMINO ACID TRANSPORT PROTEIN AROP"/>
    <property type="match status" value="1"/>
</dbReference>
<name>A0A4U9U5K8_SERFO</name>
<evidence type="ECO:0000256" key="16">
    <source>
        <dbReference type="ARBA" id="ARBA00048776"/>
    </source>
</evidence>
<evidence type="ECO:0000256" key="12">
    <source>
        <dbReference type="ARBA" id="ARBA00041728"/>
    </source>
</evidence>
<evidence type="ECO:0000256" key="3">
    <source>
        <dbReference type="ARBA" id="ARBA00022448"/>
    </source>
</evidence>
<dbReference type="GO" id="GO:0055085">
    <property type="term" value="P:transmembrane transport"/>
    <property type="evidence" value="ECO:0007669"/>
    <property type="project" value="InterPro"/>
</dbReference>
<evidence type="ECO:0000256" key="13">
    <source>
        <dbReference type="ARBA" id="ARBA00042267"/>
    </source>
</evidence>
<dbReference type="EMBL" id="CABEEZ010000055">
    <property type="protein sequence ID" value="VTR28245.1"/>
    <property type="molecule type" value="Genomic_DNA"/>
</dbReference>
<keyword evidence="8 17" id="KW-1133">Transmembrane helix</keyword>
<evidence type="ECO:0000256" key="15">
    <source>
        <dbReference type="ARBA" id="ARBA00048727"/>
    </source>
</evidence>
<keyword evidence="7" id="KW-0029">Amino-acid transport</keyword>
<evidence type="ECO:0000256" key="9">
    <source>
        <dbReference type="ARBA" id="ARBA00023136"/>
    </source>
</evidence>
<comment type="function">
    <text evidence="10">Permease that is involved in the active transport across the cytoplasmic membrane of all three aromatic amino acids, phenylalanine, tyrosine and tryptophan.</text>
</comment>
<evidence type="ECO:0000256" key="14">
    <source>
        <dbReference type="ARBA" id="ARBA00048394"/>
    </source>
</evidence>
<evidence type="ECO:0000256" key="10">
    <source>
        <dbReference type="ARBA" id="ARBA00037317"/>
    </source>
</evidence>
<evidence type="ECO:0000256" key="11">
    <source>
        <dbReference type="ARBA" id="ARBA00040443"/>
    </source>
</evidence>
<comment type="similarity">
    <text evidence="2">Belongs to the amino acid-polyamine-organocation (APC) superfamily. Amino acid transporter (AAT) (TC 2.A.3.1) family.</text>
</comment>
<comment type="catalytic activity">
    <reaction evidence="14">
        <text>L-tryptophan(in) + H(+)(in) = L-tryptophan(out) + H(+)(out)</text>
        <dbReference type="Rhea" id="RHEA:28879"/>
        <dbReference type="ChEBI" id="CHEBI:15378"/>
        <dbReference type="ChEBI" id="CHEBI:57912"/>
    </reaction>
    <physiologicalReaction direction="right-to-left" evidence="14">
        <dbReference type="Rhea" id="RHEA:28881"/>
    </physiologicalReaction>
</comment>
<evidence type="ECO:0000256" key="5">
    <source>
        <dbReference type="ARBA" id="ARBA00022519"/>
    </source>
</evidence>
<evidence type="ECO:0000256" key="6">
    <source>
        <dbReference type="ARBA" id="ARBA00022692"/>
    </source>
</evidence>
<dbReference type="InterPro" id="IPR004841">
    <property type="entry name" value="AA-permease/SLC12A_dom"/>
</dbReference>
<evidence type="ECO:0000259" key="18">
    <source>
        <dbReference type="Pfam" id="PF00324"/>
    </source>
</evidence>
<feature type="transmembrane region" description="Helical" evidence="17">
    <location>
        <begin position="44"/>
        <end position="66"/>
    </location>
</feature>
<evidence type="ECO:0000313" key="19">
    <source>
        <dbReference type="EMBL" id="VTR28245.1"/>
    </source>
</evidence>
<proteinExistence type="inferred from homology"/>
<keyword evidence="4" id="KW-1003">Cell membrane</keyword>
<comment type="catalytic activity">
    <reaction evidence="16">
        <text>L-phenylalanine(in) + H(+)(in) = L-phenylalanine(out) + H(+)(out)</text>
        <dbReference type="Rhea" id="RHEA:28923"/>
        <dbReference type="ChEBI" id="CHEBI:15378"/>
        <dbReference type="ChEBI" id="CHEBI:58095"/>
    </reaction>
    <physiologicalReaction direction="right-to-left" evidence="16">
        <dbReference type="Rhea" id="RHEA:28925"/>
    </physiologicalReaction>
</comment>
<protein>
    <recommendedName>
        <fullName evidence="11">Aromatic amino acid transport protein AroP</fullName>
    </recommendedName>
    <alternativeName>
        <fullName evidence="12">Aromatic amino acid:H(+) symporter AroP</fullName>
    </alternativeName>
    <alternativeName>
        <fullName evidence="13">General aromatic amino acid permease</fullName>
    </alternativeName>
</protein>
<reference evidence="19" key="1">
    <citation type="submission" date="2019-05" db="EMBL/GenBank/DDBJ databases">
        <authorList>
            <consortium name="Pathogen Informatics"/>
        </authorList>
    </citation>
    <scope>NUCLEOTIDE SEQUENCE [LARGE SCALE GENOMIC DNA]</scope>
    <source>
        <strain evidence="19">NCTC12965</strain>
    </source>
</reference>
<evidence type="ECO:0000256" key="17">
    <source>
        <dbReference type="SAM" id="Phobius"/>
    </source>
</evidence>
<accession>A0A4U9U5K8</accession>
<keyword evidence="3" id="KW-0813">Transport</keyword>
<dbReference type="InterPro" id="IPR004840">
    <property type="entry name" value="Amino_acid_permease_CS"/>
</dbReference>
<keyword evidence="9 17" id="KW-0472">Membrane</keyword>
<evidence type="ECO:0000256" key="4">
    <source>
        <dbReference type="ARBA" id="ARBA00022475"/>
    </source>
</evidence>
<comment type="subcellular location">
    <subcellularLocation>
        <location evidence="1">Cell inner membrane</location>
        <topology evidence="1">Multi-pass membrane protein</topology>
    </subcellularLocation>
</comment>
<keyword evidence="6 17" id="KW-0812">Transmembrane</keyword>